<feature type="transmembrane region" description="Helical" evidence="1">
    <location>
        <begin position="161"/>
        <end position="186"/>
    </location>
</feature>
<dbReference type="EMBL" id="MN739123">
    <property type="protein sequence ID" value="QHS90035.1"/>
    <property type="molecule type" value="Genomic_DNA"/>
</dbReference>
<keyword evidence="1" id="KW-0812">Transmembrane</keyword>
<name>A0A6C0BCM9_9ZZZZ</name>
<dbReference type="AlphaFoldDB" id="A0A6C0BCM9"/>
<sequence length="191" mass="21759">MSTCPVTDEQKTEIRISTCHYIITLVFFMIVLINTIYLTLSVSKMNVDLNNSNAVKAKNIMIAACAVSYIADFIIIGILAIAYSYQSYYPEESKDYSMKLIETIGGEDIYTSLRITVFSILMITSLIVGALCVDAGKLIDKSDNSDQYSDEYNLCKEMGRLFLLHFLFFTTIQFSTYVYQAILYVWKGYFL</sequence>
<evidence type="ECO:0000313" key="2">
    <source>
        <dbReference type="EMBL" id="QHS90035.1"/>
    </source>
</evidence>
<feature type="transmembrane region" description="Helical" evidence="1">
    <location>
        <begin position="115"/>
        <end position="133"/>
    </location>
</feature>
<protein>
    <submittedName>
        <fullName evidence="2">Uncharacterized protein</fullName>
    </submittedName>
</protein>
<accession>A0A6C0BCM9</accession>
<reference evidence="2" key="1">
    <citation type="journal article" date="2020" name="Nature">
        <title>Giant virus diversity and host interactions through global metagenomics.</title>
        <authorList>
            <person name="Schulz F."/>
            <person name="Roux S."/>
            <person name="Paez-Espino D."/>
            <person name="Jungbluth S."/>
            <person name="Walsh D.A."/>
            <person name="Denef V.J."/>
            <person name="McMahon K.D."/>
            <person name="Konstantinidis K.T."/>
            <person name="Eloe-Fadrosh E.A."/>
            <person name="Kyrpides N.C."/>
            <person name="Woyke T."/>
        </authorList>
    </citation>
    <scope>NUCLEOTIDE SEQUENCE</scope>
    <source>
        <strain evidence="2">GVMAG-M-3300010160-4</strain>
    </source>
</reference>
<feature type="transmembrane region" description="Helical" evidence="1">
    <location>
        <begin position="60"/>
        <end position="85"/>
    </location>
</feature>
<keyword evidence="1" id="KW-0472">Membrane</keyword>
<proteinExistence type="predicted"/>
<organism evidence="2">
    <name type="scientific">viral metagenome</name>
    <dbReference type="NCBI Taxonomy" id="1070528"/>
    <lineage>
        <taxon>unclassified sequences</taxon>
        <taxon>metagenomes</taxon>
        <taxon>organismal metagenomes</taxon>
    </lineage>
</organism>
<keyword evidence="1" id="KW-1133">Transmembrane helix</keyword>
<evidence type="ECO:0000256" key="1">
    <source>
        <dbReference type="SAM" id="Phobius"/>
    </source>
</evidence>
<feature type="transmembrane region" description="Helical" evidence="1">
    <location>
        <begin position="20"/>
        <end position="40"/>
    </location>
</feature>